<evidence type="ECO:0000256" key="2">
    <source>
        <dbReference type="ARBA" id="ARBA00022801"/>
    </source>
</evidence>
<dbReference type="GO" id="GO:0008610">
    <property type="term" value="P:lipid biosynthetic process"/>
    <property type="evidence" value="ECO:0007669"/>
    <property type="project" value="TreeGrafter"/>
</dbReference>
<dbReference type="Gene3D" id="3.40.50.1820">
    <property type="entry name" value="alpha/beta hydrolase"/>
    <property type="match status" value="1"/>
</dbReference>
<evidence type="ECO:0000256" key="1">
    <source>
        <dbReference type="ARBA" id="ARBA00007169"/>
    </source>
</evidence>
<dbReference type="InterPro" id="IPR001031">
    <property type="entry name" value="Thioesterase"/>
</dbReference>
<dbReference type="KEGG" id="sct:SCAT_3573"/>
<protein>
    <submittedName>
        <fullName evidence="4">Thioesterase</fullName>
    </submittedName>
</protein>
<dbReference type="RefSeq" id="WP_014144294.1">
    <property type="nucleotide sequence ID" value="NC_016111.1"/>
</dbReference>
<accession>G8WX29</accession>
<name>F8JYD9_STREN</name>
<gene>
    <name evidence="4" type="ordered locus">SCATT_35620</name>
</gene>
<evidence type="ECO:0000259" key="3">
    <source>
        <dbReference type="SMART" id="SM00824"/>
    </source>
</evidence>
<reference evidence="5" key="1">
    <citation type="submission" date="2011-12" db="EMBL/GenBank/DDBJ databases">
        <title>Complete genome sequence of Streptomyces cattleya strain DSM 46488.</title>
        <authorList>
            <person name="Ou H.-Y."/>
            <person name="Li P."/>
            <person name="Zhao C."/>
            <person name="O'Hagan D."/>
            <person name="Deng Z."/>
        </authorList>
    </citation>
    <scope>NUCLEOTIDE SEQUENCE [LARGE SCALE GENOMIC DNA]</scope>
    <source>
        <strain evidence="5">ATCC 35852 / DSM 46488 / JCM 4925 / NBRC 14057 / NRRL 8057</strain>
    </source>
</reference>
<dbReference type="KEGG" id="scy:SCATT_35620"/>
<dbReference type="OrthoDB" id="8480037at2"/>
<dbReference type="EMBL" id="CP003219">
    <property type="protein sequence ID" value="AEW95933.1"/>
    <property type="molecule type" value="Genomic_DNA"/>
</dbReference>
<dbReference type="SUPFAM" id="SSF53474">
    <property type="entry name" value="alpha/beta-Hydrolases"/>
    <property type="match status" value="1"/>
</dbReference>
<accession>F8JYD9</accession>
<dbReference type="STRING" id="1003195.SCATT_35620"/>
<dbReference type="Pfam" id="PF00975">
    <property type="entry name" value="Thioesterase"/>
    <property type="match status" value="1"/>
</dbReference>
<dbReference type="SMART" id="SM00824">
    <property type="entry name" value="PKS_TE"/>
    <property type="match status" value="1"/>
</dbReference>
<feature type="domain" description="Thioesterase TesA-like" evidence="3">
    <location>
        <begin position="26"/>
        <end position="249"/>
    </location>
</feature>
<dbReference type="PANTHER" id="PTHR11487:SF0">
    <property type="entry name" value="S-ACYL FATTY ACID SYNTHASE THIOESTERASE, MEDIUM CHAIN"/>
    <property type="match status" value="1"/>
</dbReference>
<proteinExistence type="inferred from homology"/>
<dbReference type="GO" id="GO:0016787">
    <property type="term" value="F:hydrolase activity"/>
    <property type="evidence" value="ECO:0007669"/>
    <property type="project" value="UniProtKB-KW"/>
</dbReference>
<evidence type="ECO:0000313" key="4">
    <source>
        <dbReference type="EMBL" id="AEW95933.1"/>
    </source>
</evidence>
<dbReference type="InterPro" id="IPR020802">
    <property type="entry name" value="TesA-like"/>
</dbReference>
<dbReference type="Proteomes" id="UP000007842">
    <property type="component" value="Chromosome"/>
</dbReference>
<dbReference type="PANTHER" id="PTHR11487">
    <property type="entry name" value="THIOESTERASE"/>
    <property type="match status" value="1"/>
</dbReference>
<organism evidence="4 5">
    <name type="scientific">Streptantibioticus cattleyicolor (strain ATCC 35852 / DSM 46488 / JCM 4925 / NBRC 14057 / NRRL 8057)</name>
    <name type="common">Streptomyces cattleya</name>
    <dbReference type="NCBI Taxonomy" id="1003195"/>
    <lineage>
        <taxon>Bacteria</taxon>
        <taxon>Bacillati</taxon>
        <taxon>Actinomycetota</taxon>
        <taxon>Actinomycetes</taxon>
        <taxon>Kitasatosporales</taxon>
        <taxon>Streptomycetaceae</taxon>
        <taxon>Streptantibioticus</taxon>
    </lineage>
</organism>
<evidence type="ECO:0000313" key="5">
    <source>
        <dbReference type="Proteomes" id="UP000007842"/>
    </source>
</evidence>
<dbReference type="InterPro" id="IPR012223">
    <property type="entry name" value="TEII"/>
</dbReference>
<keyword evidence="5" id="KW-1185">Reference proteome</keyword>
<dbReference type="InterPro" id="IPR029058">
    <property type="entry name" value="AB_hydrolase_fold"/>
</dbReference>
<dbReference type="HOGENOM" id="CLU_070456_1_2_11"/>
<dbReference type="AlphaFoldDB" id="F8JYD9"/>
<dbReference type="PATRIC" id="fig|1003195.11.peg.5037"/>
<comment type="similarity">
    <text evidence="1">Belongs to the thioesterase family.</text>
</comment>
<keyword evidence="2" id="KW-0378">Hydrolase</keyword>
<dbReference type="eggNOG" id="COG3208">
    <property type="taxonomic scope" value="Bacteria"/>
</dbReference>
<sequence>MTDHHDDYDVWIRRFHPAPEAAATLVCFPHAGGSASAYFPFSKLLSPGVEVLAVQYPGRQDRRWEPPARSVEELADAVAAVLHTNLTGRFALFGHSMGAAVAFEVARRLEREQGLRPAALFCSARRAPTVRLPAVWERVPGDEDVVAELRKLSGTDAAILDNPDLLRIFLPVIRADYQVAGGYLAGPDATVDCPITVLAGDRDPETSLAEARGWAAHTKGEFDMHVYPGGHFFIEEHRPAMAEVVAGRLLPA</sequence>